<name>A8NGG9_COPC7</name>
<proteinExistence type="predicted"/>
<dbReference type="EMBL" id="AACS02000002">
    <property type="protein sequence ID" value="EAU88297.2"/>
    <property type="molecule type" value="Genomic_DNA"/>
</dbReference>
<keyword evidence="2" id="KW-1185">Reference proteome</keyword>
<evidence type="ECO:0000313" key="2">
    <source>
        <dbReference type="Proteomes" id="UP000001861"/>
    </source>
</evidence>
<dbReference type="OrthoDB" id="3247971at2759"/>
<protein>
    <submittedName>
        <fullName evidence="1">Uncharacterized protein</fullName>
    </submittedName>
</protein>
<accession>A8NGG9</accession>
<dbReference type="Proteomes" id="UP000001861">
    <property type="component" value="Unassembled WGS sequence"/>
</dbReference>
<dbReference type="VEuPathDB" id="FungiDB:CC1G_12541"/>
<reference evidence="1 2" key="1">
    <citation type="journal article" date="2010" name="Proc. Natl. Acad. Sci. U.S.A.">
        <title>Insights into evolution of multicellular fungi from the assembled chromosomes of the mushroom Coprinopsis cinerea (Coprinus cinereus).</title>
        <authorList>
            <person name="Stajich J.E."/>
            <person name="Wilke S.K."/>
            <person name="Ahren D."/>
            <person name="Au C.H."/>
            <person name="Birren B.W."/>
            <person name="Borodovsky M."/>
            <person name="Burns C."/>
            <person name="Canback B."/>
            <person name="Casselton L.A."/>
            <person name="Cheng C.K."/>
            <person name="Deng J."/>
            <person name="Dietrich F.S."/>
            <person name="Fargo D.C."/>
            <person name="Farman M.L."/>
            <person name="Gathman A.C."/>
            <person name="Goldberg J."/>
            <person name="Guigo R."/>
            <person name="Hoegger P.J."/>
            <person name="Hooker J.B."/>
            <person name="Huggins A."/>
            <person name="James T.Y."/>
            <person name="Kamada T."/>
            <person name="Kilaru S."/>
            <person name="Kodira C."/>
            <person name="Kues U."/>
            <person name="Kupfer D."/>
            <person name="Kwan H.S."/>
            <person name="Lomsadze A."/>
            <person name="Li W."/>
            <person name="Lilly W.W."/>
            <person name="Ma L.J."/>
            <person name="Mackey A.J."/>
            <person name="Manning G."/>
            <person name="Martin F."/>
            <person name="Muraguchi H."/>
            <person name="Natvig D.O."/>
            <person name="Palmerini H."/>
            <person name="Ramesh M.A."/>
            <person name="Rehmeyer C.J."/>
            <person name="Roe B.A."/>
            <person name="Shenoy N."/>
            <person name="Stanke M."/>
            <person name="Ter-Hovhannisyan V."/>
            <person name="Tunlid A."/>
            <person name="Velagapudi R."/>
            <person name="Vision T.J."/>
            <person name="Zeng Q."/>
            <person name="Zolan M.E."/>
            <person name="Pukkila P.J."/>
        </authorList>
    </citation>
    <scope>NUCLEOTIDE SEQUENCE [LARGE SCALE GENOMIC DNA]</scope>
    <source>
        <strain evidence="2">Okayama-7 / 130 / ATCC MYA-4618 / FGSC 9003</strain>
    </source>
</reference>
<evidence type="ECO:0000313" key="1">
    <source>
        <dbReference type="EMBL" id="EAU88297.2"/>
    </source>
</evidence>
<dbReference type="InParanoid" id="A8NGG9"/>
<dbReference type="HOGENOM" id="CLU_1384093_0_0_1"/>
<dbReference type="KEGG" id="cci:CC1G_12541"/>
<dbReference type="AlphaFoldDB" id="A8NGG9"/>
<sequence>MMSPIFFHIRKWHRHPSKRLVNLDRKGRAESDRSSRGKVLDNRLRSIYYRVAVFIVDLAKSVRAISKELRATESTEVRRVRKGKKVKCVEGNKGNGAEEIREFVTSPGNPSVKVGRNCYDDSTSNVSKHANNCLPCIDAQTGAMTLFAQGSTYHLAKTRVKTAIWMARRNCPFAMIEDPELVDIVQDFNSEVKLRSM</sequence>
<gene>
    <name evidence="1" type="ORF">CC1G_12541</name>
</gene>
<organism evidence="1 2">
    <name type="scientific">Coprinopsis cinerea (strain Okayama-7 / 130 / ATCC MYA-4618 / FGSC 9003)</name>
    <name type="common">Inky cap fungus</name>
    <name type="synonym">Hormographiella aspergillata</name>
    <dbReference type="NCBI Taxonomy" id="240176"/>
    <lineage>
        <taxon>Eukaryota</taxon>
        <taxon>Fungi</taxon>
        <taxon>Dikarya</taxon>
        <taxon>Basidiomycota</taxon>
        <taxon>Agaricomycotina</taxon>
        <taxon>Agaricomycetes</taxon>
        <taxon>Agaricomycetidae</taxon>
        <taxon>Agaricales</taxon>
        <taxon>Agaricineae</taxon>
        <taxon>Psathyrellaceae</taxon>
        <taxon>Coprinopsis</taxon>
    </lineage>
</organism>
<dbReference type="GeneID" id="6010019"/>
<comment type="caution">
    <text evidence="1">The sequence shown here is derived from an EMBL/GenBank/DDBJ whole genome shotgun (WGS) entry which is preliminary data.</text>
</comment>
<dbReference type="RefSeq" id="XP_001833524.2">
    <property type="nucleotide sequence ID" value="XM_001833472.2"/>
</dbReference>